<dbReference type="GO" id="GO:0016787">
    <property type="term" value="F:hydrolase activity"/>
    <property type="evidence" value="ECO:0007669"/>
    <property type="project" value="UniProtKB-KW"/>
</dbReference>
<dbReference type="InterPro" id="IPR036866">
    <property type="entry name" value="RibonucZ/Hydroxyglut_hydro"/>
</dbReference>
<evidence type="ECO:0000259" key="2">
    <source>
        <dbReference type="SMART" id="SM00849"/>
    </source>
</evidence>
<dbReference type="SUPFAM" id="SSF56281">
    <property type="entry name" value="Metallo-hydrolase/oxidoreductase"/>
    <property type="match status" value="1"/>
</dbReference>
<dbReference type="Gene3D" id="3.60.15.10">
    <property type="entry name" value="Ribonuclease Z/Hydroxyacylglutathione hydrolase-like"/>
    <property type="match status" value="1"/>
</dbReference>
<evidence type="ECO:0000313" key="3">
    <source>
        <dbReference type="EMBL" id="MFD1566467.1"/>
    </source>
</evidence>
<accession>A0ABD6BMX0</accession>
<dbReference type="Pfam" id="PF12706">
    <property type="entry name" value="Lactamase_B_2"/>
    <property type="match status" value="1"/>
</dbReference>
<dbReference type="InterPro" id="IPR050114">
    <property type="entry name" value="UPF0173_UPF0282_UlaG_hydrolase"/>
</dbReference>
<protein>
    <submittedName>
        <fullName evidence="3">MBL fold metallo-hydrolase</fullName>
    </submittedName>
</protein>
<dbReference type="RefSeq" id="WP_267645747.1">
    <property type="nucleotide sequence ID" value="NZ_JANHGR010000001.1"/>
</dbReference>
<dbReference type="Proteomes" id="UP001597139">
    <property type="component" value="Unassembled WGS sequence"/>
</dbReference>
<dbReference type="InterPro" id="IPR001279">
    <property type="entry name" value="Metallo-B-lactamas"/>
</dbReference>
<dbReference type="AlphaFoldDB" id="A0ABD6BMX0"/>
<dbReference type="EMBL" id="JBHUCZ010000001">
    <property type="protein sequence ID" value="MFD1566467.1"/>
    <property type="molecule type" value="Genomic_DNA"/>
</dbReference>
<organism evidence="3 4">
    <name type="scientific">Halolamina litorea</name>
    <dbReference type="NCBI Taxonomy" id="1515593"/>
    <lineage>
        <taxon>Archaea</taxon>
        <taxon>Methanobacteriati</taxon>
        <taxon>Methanobacteriota</taxon>
        <taxon>Stenosarchaea group</taxon>
        <taxon>Halobacteria</taxon>
        <taxon>Halobacteriales</taxon>
        <taxon>Haloferacaceae</taxon>
    </lineage>
</organism>
<keyword evidence="1" id="KW-0378">Hydrolase</keyword>
<evidence type="ECO:0000313" key="4">
    <source>
        <dbReference type="Proteomes" id="UP001597139"/>
    </source>
</evidence>
<comment type="caution">
    <text evidence="3">The sequence shown here is derived from an EMBL/GenBank/DDBJ whole genome shotgun (WGS) entry which is preliminary data.</text>
</comment>
<proteinExistence type="predicted"/>
<sequence>MTTSDWGDWLPRAINAADPDGVAVWYLGCNGFVLKGSEGTTLFVDPYLGTGDPPRTVRMIPVPFDPEDVAAADAVFATHEHSDHVHGESQAPILERTGAPFVAPDASLAAAREDQTWEDRWDIDAEQFREVAEGDVLEIGGFTVHVVEVNDPDAEHPVGYVFEHDAGTVFHPGDSRPADSFPELGREFDIDLGILAFGTAGMIPDKETREPKYTQWYSDEGQVAQAANALGLDRLLPSHWDMWKGLTADPTALHEHVASFDYPRHLEVAEIGDRVDLPDEPTTR</sequence>
<dbReference type="PANTHER" id="PTHR43546">
    <property type="entry name" value="UPF0173 METAL-DEPENDENT HYDROLASE MJ1163-RELATED"/>
    <property type="match status" value="1"/>
</dbReference>
<dbReference type="PANTHER" id="PTHR43546:SF9">
    <property type="entry name" value="L-ASCORBATE-6-PHOSPHATE LACTONASE ULAG-RELATED"/>
    <property type="match status" value="1"/>
</dbReference>
<keyword evidence="4" id="KW-1185">Reference proteome</keyword>
<reference evidence="3 4" key="1">
    <citation type="journal article" date="2019" name="Int. J. Syst. Evol. Microbiol.">
        <title>The Global Catalogue of Microorganisms (GCM) 10K type strain sequencing project: providing services to taxonomists for standard genome sequencing and annotation.</title>
        <authorList>
            <consortium name="The Broad Institute Genomics Platform"/>
            <consortium name="The Broad Institute Genome Sequencing Center for Infectious Disease"/>
            <person name="Wu L."/>
            <person name="Ma J."/>
        </authorList>
    </citation>
    <scope>NUCLEOTIDE SEQUENCE [LARGE SCALE GENOMIC DNA]</scope>
    <source>
        <strain evidence="3 4">CGMCC 1.12859</strain>
    </source>
</reference>
<evidence type="ECO:0000256" key="1">
    <source>
        <dbReference type="ARBA" id="ARBA00022801"/>
    </source>
</evidence>
<name>A0ABD6BMX0_9EURY</name>
<gene>
    <name evidence="3" type="ORF">ACFSAU_03095</name>
</gene>
<feature type="domain" description="Metallo-beta-lactamase" evidence="2">
    <location>
        <begin position="28"/>
        <end position="239"/>
    </location>
</feature>
<dbReference type="SMART" id="SM00849">
    <property type="entry name" value="Lactamase_B"/>
    <property type="match status" value="1"/>
</dbReference>